<evidence type="ECO:0000313" key="1">
    <source>
        <dbReference type="EMBL" id="BBX31298.1"/>
    </source>
</evidence>
<dbReference type="EMBL" id="AP022567">
    <property type="protein sequence ID" value="BBX31298.1"/>
    <property type="molecule type" value="Genomic_DNA"/>
</dbReference>
<dbReference type="Gene3D" id="2.30.110.10">
    <property type="entry name" value="Electron Transport, Fmn-binding Protein, Chain A"/>
    <property type="match status" value="1"/>
</dbReference>
<dbReference type="RefSeq" id="WP_051579052.1">
    <property type="nucleotide sequence ID" value="NZ_AP022567.1"/>
</dbReference>
<dbReference type="InterPro" id="IPR012349">
    <property type="entry name" value="Split_barrel_FMN-bd"/>
</dbReference>
<dbReference type="Proteomes" id="UP000465622">
    <property type="component" value="Chromosome"/>
</dbReference>
<protein>
    <submittedName>
        <fullName evidence="1">Pyridoxamine 5'-phosphate oxidase</fullName>
    </submittedName>
</protein>
<keyword evidence="2" id="KW-1185">Reference proteome</keyword>
<accession>A0ABM7HLC5</accession>
<dbReference type="Pfam" id="PF12900">
    <property type="entry name" value="Pyridox_ox_2"/>
    <property type="match status" value="1"/>
</dbReference>
<name>A0ABM7HLC5_MYCME</name>
<proteinExistence type="predicted"/>
<evidence type="ECO:0000313" key="2">
    <source>
        <dbReference type="Proteomes" id="UP000465622"/>
    </source>
</evidence>
<dbReference type="InterPro" id="IPR024747">
    <property type="entry name" value="Pyridox_Oxase-rel"/>
</dbReference>
<dbReference type="SUPFAM" id="SSF50475">
    <property type="entry name" value="FMN-binding split barrel"/>
    <property type="match status" value="1"/>
</dbReference>
<reference evidence="1 2" key="1">
    <citation type="journal article" date="2019" name="Emerg. Microbes Infect.">
        <title>Comprehensive subspecies identification of 175 nontuberculous mycobacteria species based on 7547 genomic profiles.</title>
        <authorList>
            <person name="Matsumoto Y."/>
            <person name="Kinjo T."/>
            <person name="Motooka D."/>
            <person name="Nabeya D."/>
            <person name="Jung N."/>
            <person name="Uechi K."/>
            <person name="Horii T."/>
            <person name="Iida T."/>
            <person name="Fujita J."/>
            <person name="Nakamura S."/>
        </authorList>
    </citation>
    <scope>NUCLEOTIDE SEQUENCE [LARGE SCALE GENOMIC DNA]</scope>
    <source>
        <strain evidence="1 2">JCM 12375</strain>
    </source>
</reference>
<gene>
    <name evidence="1" type="ORF">MMAGJ_05800</name>
</gene>
<organism evidence="1 2">
    <name type="scientific">Mycolicibacterium mageritense</name>
    <name type="common">Mycobacterium mageritense</name>
    <dbReference type="NCBI Taxonomy" id="53462"/>
    <lineage>
        <taxon>Bacteria</taxon>
        <taxon>Bacillati</taxon>
        <taxon>Actinomycetota</taxon>
        <taxon>Actinomycetes</taxon>
        <taxon>Mycobacteriales</taxon>
        <taxon>Mycobacteriaceae</taxon>
        <taxon>Mycolicibacterium</taxon>
    </lineage>
</organism>
<sequence length="146" mass="15969">MSDSVETVVTQGAPVSILSDRESWGLLGSVSLGRLVTTVDNEAHIFPVNFVVQHHTILFRTAEGTKLISAAMNRAVLFEADDHNAVEGWSVIVRGVARTLRTDDELSEAAQAQLLPWTATTKTHFVRVSATRITGRRFRFGPEPGV</sequence>